<dbReference type="Proteomes" id="UP000557307">
    <property type="component" value="Unassembled WGS sequence"/>
</dbReference>
<proteinExistence type="predicted"/>
<accession>A0A840TPG0</accession>
<dbReference type="SUPFAM" id="SSF51445">
    <property type="entry name" value="(Trans)glycosidases"/>
    <property type="match status" value="1"/>
</dbReference>
<dbReference type="InterPro" id="IPR017853">
    <property type="entry name" value="GH"/>
</dbReference>
<gene>
    <name evidence="1" type="ORF">HNQ92_000061</name>
</gene>
<evidence type="ECO:0008006" key="3">
    <source>
        <dbReference type="Google" id="ProtNLM"/>
    </source>
</evidence>
<sequence length="408" mass="46362">MSLSLLVALPASGQKKKPEFLISIYSPPPADFLTDAQYQVLKEAHVDVIFNIGPGVASDRAGNLKTLDMARQHGLKVYAYDARINQGEEAIRAMVNDYRAHPALAGYYITDEPDSARLQSAIDLQRLVTRLDPTRDAYVNHLPDWAVNNYEQGFLTRWIEGVGKENLNYLAFDNYPYKRKQRLEKTHFNNLDIIRRLGLRYGVKTSSCLQSFGMYFSGVEELRRPNADEMRLNGFSNLAYGVKNPVWFPYWTQIRHSEVLTFSPCIIDSAGVKTDLYEPFKILNGEMKQLGKTLIRLDAREVYHTGDSLWLGTAHPPADFVWKVLDENADVILSRFTDQATDTQEYIMVVNKSFKEAKELSFRVGSSVKRVKEISKATGKPVQVPFDPKTHTLKATFLPGEGRLYSLH</sequence>
<dbReference type="EMBL" id="JACHGF010000001">
    <property type="protein sequence ID" value="MBB5281940.1"/>
    <property type="molecule type" value="Genomic_DNA"/>
</dbReference>
<organism evidence="1 2">
    <name type="scientific">Rhabdobacter roseus</name>
    <dbReference type="NCBI Taxonomy" id="1655419"/>
    <lineage>
        <taxon>Bacteria</taxon>
        <taxon>Pseudomonadati</taxon>
        <taxon>Bacteroidota</taxon>
        <taxon>Cytophagia</taxon>
        <taxon>Cytophagales</taxon>
        <taxon>Cytophagaceae</taxon>
        <taxon>Rhabdobacter</taxon>
    </lineage>
</organism>
<evidence type="ECO:0000313" key="1">
    <source>
        <dbReference type="EMBL" id="MBB5281940.1"/>
    </source>
</evidence>
<comment type="caution">
    <text evidence="1">The sequence shown here is derived from an EMBL/GenBank/DDBJ whole genome shotgun (WGS) entry which is preliminary data.</text>
</comment>
<dbReference type="Gene3D" id="3.20.20.80">
    <property type="entry name" value="Glycosidases"/>
    <property type="match status" value="1"/>
</dbReference>
<reference evidence="1 2" key="1">
    <citation type="submission" date="2020-08" db="EMBL/GenBank/DDBJ databases">
        <title>Genomic Encyclopedia of Type Strains, Phase IV (KMG-IV): sequencing the most valuable type-strain genomes for metagenomic binning, comparative biology and taxonomic classification.</title>
        <authorList>
            <person name="Goeker M."/>
        </authorList>
    </citation>
    <scope>NUCLEOTIDE SEQUENCE [LARGE SCALE GENOMIC DNA]</scope>
    <source>
        <strain evidence="1 2">DSM 105074</strain>
    </source>
</reference>
<keyword evidence="2" id="KW-1185">Reference proteome</keyword>
<protein>
    <recommendedName>
        <fullName evidence="3">Glycoside hydrolase family 42 N-terminal domain-containing protein</fullName>
    </recommendedName>
</protein>
<name>A0A840TPG0_9BACT</name>
<evidence type="ECO:0000313" key="2">
    <source>
        <dbReference type="Proteomes" id="UP000557307"/>
    </source>
</evidence>
<dbReference type="AlphaFoldDB" id="A0A840TPG0"/>